<evidence type="ECO:0000256" key="1">
    <source>
        <dbReference type="ARBA" id="ARBA00022801"/>
    </source>
</evidence>
<keyword evidence="4" id="KW-1185">Reference proteome</keyword>
<dbReference type="Proteomes" id="UP000253782">
    <property type="component" value="Unassembled WGS sequence"/>
</dbReference>
<evidence type="ECO:0000256" key="2">
    <source>
        <dbReference type="SAM" id="SignalP"/>
    </source>
</evidence>
<evidence type="ECO:0000313" key="3">
    <source>
        <dbReference type="EMBL" id="RDD83761.1"/>
    </source>
</evidence>
<evidence type="ECO:0000313" key="4">
    <source>
        <dbReference type="Proteomes" id="UP000253782"/>
    </source>
</evidence>
<dbReference type="OrthoDB" id="9770871at2"/>
<organism evidence="3 4">
    <name type="scientific">Dyella tabacisoli</name>
    <dbReference type="NCBI Taxonomy" id="2282381"/>
    <lineage>
        <taxon>Bacteria</taxon>
        <taxon>Pseudomonadati</taxon>
        <taxon>Pseudomonadota</taxon>
        <taxon>Gammaproteobacteria</taxon>
        <taxon>Lysobacterales</taxon>
        <taxon>Rhodanobacteraceae</taxon>
        <taxon>Dyella</taxon>
    </lineage>
</organism>
<protein>
    <submittedName>
        <fullName evidence="3">Phosphoesterase</fullName>
    </submittedName>
</protein>
<dbReference type="Pfam" id="PF04185">
    <property type="entry name" value="Phosphoesterase"/>
    <property type="match status" value="1"/>
</dbReference>
<feature type="chain" id="PRO_5016984550" evidence="2">
    <location>
        <begin position="27"/>
        <end position="677"/>
    </location>
</feature>
<proteinExistence type="predicted"/>
<dbReference type="EMBL" id="QQAH01000001">
    <property type="protein sequence ID" value="RDD83761.1"/>
    <property type="molecule type" value="Genomic_DNA"/>
</dbReference>
<name>A0A369UTC8_9GAMM</name>
<dbReference type="InterPro" id="IPR007312">
    <property type="entry name" value="Phosphoesterase"/>
</dbReference>
<sequence length="677" mass="73444">MFSVGTRFKPFAIGVLAASLAGVVSAQSTSPDKDASFRQNVPAATQNHRIALPGGVVTLHRPDDGDDRSNRTRTPIKHVILLIGENRTFDHVFATYTPPSGQHVHNLLSQGIVNADGTPGPNVAAARQWQASNTGAYASAPTHTSPYTLLPKMNTGGAPTQPYFASAAQAAAIEPGLPAAAYSELAEGGTGLPNHVIDTRFPANLPNAPVDMHASISYNDYANSPVHRFFQMWQQLDCSIEAATPKNPSGCRNDLFPWVETSIGAGNNGAKQPANFTEQSTGEGSTAMQFLNMAKGDAPYFAELARTYALSDNFHQSVMGGTGANHIMLGFGNLIYYADAQGNPITPPSNQIENPDIQPGTNNWYVQDGYGGGSYVNCADDKQPGVASVKGYLRSLPYRTFRGTDCKPSAYYLVNNYNPGYLGDGTPAPLGADQFTIPPSRQDNLALLLHRHHVSWKYYGEGWGNGKEDGEAGTFCNICNPFLYSTQVMTNPELRKNNQDINDLYNDIQNDTLPAVSIAKPDGILDGHPASSKLGLFEGYVQKIVEMAKANPKVWNDTVIMVTFDEGGGYWDSGYVQPIDFFGDGSRIPLLVVSRYSEGGRVVHTYYDHVSFDKFVEANWGLHETISARSRDNLPNPIARRENPYVPVNAPAIGNLMNMFDFGDFHASNEANDETQD</sequence>
<dbReference type="PANTHER" id="PTHR31956">
    <property type="entry name" value="NON-SPECIFIC PHOSPHOLIPASE C4-RELATED"/>
    <property type="match status" value="1"/>
</dbReference>
<gene>
    <name evidence="3" type="ORF">DVJ77_02510</name>
</gene>
<dbReference type="Gene3D" id="3.40.720.10">
    <property type="entry name" value="Alkaline Phosphatase, subunit A"/>
    <property type="match status" value="2"/>
</dbReference>
<dbReference type="InterPro" id="IPR017850">
    <property type="entry name" value="Alkaline_phosphatase_core_sf"/>
</dbReference>
<feature type="signal peptide" evidence="2">
    <location>
        <begin position="1"/>
        <end position="26"/>
    </location>
</feature>
<reference evidence="3 4" key="1">
    <citation type="submission" date="2018-07" db="EMBL/GenBank/DDBJ databases">
        <title>Dyella tabacisoli L4-6T, whole genome shotgun sequence.</title>
        <authorList>
            <person name="Zhou X.-K."/>
            <person name="Li W.-J."/>
            <person name="Duan Y.-Q."/>
        </authorList>
    </citation>
    <scope>NUCLEOTIDE SEQUENCE [LARGE SCALE GENOMIC DNA]</scope>
    <source>
        <strain evidence="3 4">L4-6</strain>
    </source>
</reference>
<keyword evidence="1" id="KW-0378">Hydrolase</keyword>
<comment type="caution">
    <text evidence="3">The sequence shown here is derived from an EMBL/GenBank/DDBJ whole genome shotgun (WGS) entry which is preliminary data.</text>
</comment>
<dbReference type="AlphaFoldDB" id="A0A369UTC8"/>
<accession>A0A369UTC8</accession>
<dbReference type="GO" id="GO:0042578">
    <property type="term" value="F:phosphoric ester hydrolase activity"/>
    <property type="evidence" value="ECO:0007669"/>
    <property type="project" value="UniProtKB-ARBA"/>
</dbReference>
<keyword evidence="2" id="KW-0732">Signal</keyword>
<dbReference type="PANTHER" id="PTHR31956:SF1">
    <property type="entry name" value="NON-SPECIFIC PHOSPHOLIPASE C1"/>
    <property type="match status" value="1"/>
</dbReference>